<dbReference type="SUPFAM" id="SSF64376">
    <property type="entry name" value="YlxR-like"/>
    <property type="match status" value="1"/>
</dbReference>
<dbReference type="Gene3D" id="3.30.1230.10">
    <property type="entry name" value="YlxR-like"/>
    <property type="match status" value="1"/>
</dbReference>
<dbReference type="InterPro" id="IPR037465">
    <property type="entry name" value="YlxR"/>
</dbReference>
<evidence type="ECO:0000313" key="4">
    <source>
        <dbReference type="Proteomes" id="UP000321181"/>
    </source>
</evidence>
<accession>A0A512DGS9</accession>
<evidence type="ECO:0000256" key="1">
    <source>
        <dbReference type="SAM" id="MobiDB-lite"/>
    </source>
</evidence>
<keyword evidence="4" id="KW-1185">Reference proteome</keyword>
<proteinExistence type="predicted"/>
<reference evidence="3 4" key="1">
    <citation type="submission" date="2019-07" db="EMBL/GenBank/DDBJ databases">
        <title>Whole genome shotgun sequence of Cellulomonas aerilata NBRC 106308.</title>
        <authorList>
            <person name="Hosoyama A."/>
            <person name="Uohara A."/>
            <person name="Ohji S."/>
            <person name="Ichikawa N."/>
        </authorList>
    </citation>
    <scope>NUCLEOTIDE SEQUENCE [LARGE SCALE GENOMIC DNA]</scope>
    <source>
        <strain evidence="3 4">NBRC 106308</strain>
    </source>
</reference>
<name>A0A512DGS9_9CELL</name>
<dbReference type="Proteomes" id="UP000321181">
    <property type="component" value="Unassembled WGS sequence"/>
</dbReference>
<dbReference type="PANTHER" id="PTHR34215:SF1">
    <property type="entry name" value="YLXR DOMAIN-CONTAINING PROTEIN"/>
    <property type="match status" value="1"/>
</dbReference>
<dbReference type="InterPro" id="IPR035931">
    <property type="entry name" value="YlxR-like_sf"/>
</dbReference>
<protein>
    <recommendedName>
        <fullName evidence="2">YlxR domain-containing protein</fullName>
    </recommendedName>
</protein>
<feature type="compositionally biased region" description="Pro residues" evidence="1">
    <location>
        <begin position="8"/>
        <end position="19"/>
    </location>
</feature>
<comment type="caution">
    <text evidence="3">The sequence shown here is derived from an EMBL/GenBank/DDBJ whole genome shotgun (WGS) entry which is preliminary data.</text>
</comment>
<dbReference type="AlphaFoldDB" id="A0A512DGS9"/>
<dbReference type="Pfam" id="PF04296">
    <property type="entry name" value="YlxR"/>
    <property type="match status" value="1"/>
</dbReference>
<feature type="domain" description="YlxR" evidence="2">
    <location>
        <begin position="24"/>
        <end position="91"/>
    </location>
</feature>
<organism evidence="3 4">
    <name type="scientific">Cellulomonas aerilata</name>
    <dbReference type="NCBI Taxonomy" id="515326"/>
    <lineage>
        <taxon>Bacteria</taxon>
        <taxon>Bacillati</taxon>
        <taxon>Actinomycetota</taxon>
        <taxon>Actinomycetes</taxon>
        <taxon>Micrococcales</taxon>
        <taxon>Cellulomonadaceae</taxon>
        <taxon>Cellulomonas</taxon>
    </lineage>
</organism>
<dbReference type="InterPro" id="IPR007393">
    <property type="entry name" value="YlxR_dom"/>
</dbReference>
<dbReference type="OrthoDB" id="5244965at2"/>
<dbReference type="EMBL" id="BJYY01000021">
    <property type="protein sequence ID" value="GEO35626.1"/>
    <property type="molecule type" value="Genomic_DNA"/>
</dbReference>
<sequence length="108" mass="11560">MRSAEPGARPPSTPSPEPVTGPVRTCVGCRRTGSRSDLLRVVVTGGGSLEPALVVDAARSLPGRGAWLHPDRRCLELAERRRAFGRSLRHAGPLDPGPIGEYLEAWRG</sequence>
<evidence type="ECO:0000313" key="3">
    <source>
        <dbReference type="EMBL" id="GEO35626.1"/>
    </source>
</evidence>
<gene>
    <name evidence="3" type="ORF">CAE01nite_33510</name>
</gene>
<feature type="region of interest" description="Disordered" evidence="1">
    <location>
        <begin position="1"/>
        <end position="23"/>
    </location>
</feature>
<dbReference type="PANTHER" id="PTHR34215">
    <property type="entry name" value="BLL0784 PROTEIN"/>
    <property type="match status" value="1"/>
</dbReference>
<evidence type="ECO:0000259" key="2">
    <source>
        <dbReference type="Pfam" id="PF04296"/>
    </source>
</evidence>